<dbReference type="EMBL" id="JAUHJQ010000001">
    <property type="protein sequence ID" value="MDN4172192.1"/>
    <property type="molecule type" value="Genomic_DNA"/>
</dbReference>
<dbReference type="InterPro" id="IPR032710">
    <property type="entry name" value="NTF2-like_dom_sf"/>
</dbReference>
<feature type="domain" description="SnoaL-like" evidence="1">
    <location>
        <begin position="5"/>
        <end position="136"/>
    </location>
</feature>
<evidence type="ECO:0000259" key="1">
    <source>
        <dbReference type="Pfam" id="PF13577"/>
    </source>
</evidence>
<dbReference type="Gene3D" id="3.10.450.50">
    <property type="match status" value="1"/>
</dbReference>
<dbReference type="RefSeq" id="WP_300951106.1">
    <property type="nucleotide sequence ID" value="NZ_JAUHJQ010000001.1"/>
</dbReference>
<evidence type="ECO:0000313" key="3">
    <source>
        <dbReference type="Proteomes" id="UP001168620"/>
    </source>
</evidence>
<keyword evidence="3" id="KW-1185">Reference proteome</keyword>
<sequence>MSALTVEDRLLLTDLVHRYAVLVDGWDAAGVAGLFLEDGVLVSPDPPQTLDPVVEHRGRAGVERAIAPITTLGTSVHAITGTVLDVGEAPGTARGRVTCSAHHLTRRGDTWHDVTWVVRYRDDYRRTDEAWRFARRSASLSFLESRTVRAVREGPAFG</sequence>
<dbReference type="InterPro" id="IPR037401">
    <property type="entry name" value="SnoaL-like"/>
</dbReference>
<comment type="caution">
    <text evidence="2">The sequence shown here is derived from an EMBL/GenBank/DDBJ whole genome shotgun (WGS) entry which is preliminary data.</text>
</comment>
<dbReference type="Pfam" id="PF13577">
    <property type="entry name" value="SnoaL_4"/>
    <property type="match status" value="1"/>
</dbReference>
<protein>
    <submittedName>
        <fullName evidence="2">Nuclear transport factor 2 family protein</fullName>
    </submittedName>
</protein>
<reference evidence="2" key="1">
    <citation type="submission" date="2023-06" db="EMBL/GenBank/DDBJ databases">
        <title>Draft genome sequence of Nocardioides sp. SOB77.</title>
        <authorList>
            <person name="Zhang G."/>
        </authorList>
    </citation>
    <scope>NUCLEOTIDE SEQUENCE</scope>
    <source>
        <strain evidence="2">SOB77</strain>
    </source>
</reference>
<dbReference type="CDD" id="cd00531">
    <property type="entry name" value="NTF2_like"/>
    <property type="match status" value="1"/>
</dbReference>
<proteinExistence type="predicted"/>
<name>A0ABT8FBX7_9ACTN</name>
<dbReference type="Proteomes" id="UP001168620">
    <property type="component" value="Unassembled WGS sequence"/>
</dbReference>
<dbReference type="SUPFAM" id="SSF54427">
    <property type="entry name" value="NTF2-like"/>
    <property type="match status" value="1"/>
</dbReference>
<accession>A0ABT8FBX7</accession>
<organism evidence="2 3">
    <name type="scientific">Nocardioides oceani</name>
    <dbReference type="NCBI Taxonomy" id="3058369"/>
    <lineage>
        <taxon>Bacteria</taxon>
        <taxon>Bacillati</taxon>
        <taxon>Actinomycetota</taxon>
        <taxon>Actinomycetes</taxon>
        <taxon>Propionibacteriales</taxon>
        <taxon>Nocardioidaceae</taxon>
        <taxon>Nocardioides</taxon>
    </lineage>
</organism>
<evidence type="ECO:0000313" key="2">
    <source>
        <dbReference type="EMBL" id="MDN4172192.1"/>
    </source>
</evidence>
<gene>
    <name evidence="2" type="ORF">QWY28_04485</name>
</gene>